<dbReference type="OrthoDB" id="9774290at2"/>
<comment type="caution">
    <text evidence="5">The sequence shown here is derived from an EMBL/GenBank/DDBJ whole genome shotgun (WGS) entry which is preliminary data.</text>
</comment>
<dbReference type="AlphaFoldDB" id="A0A021VMI3"/>
<evidence type="ECO:0000256" key="1">
    <source>
        <dbReference type="ARBA" id="ARBA00006284"/>
    </source>
</evidence>
<organism evidence="5 6">
    <name type="scientific">Actinotalea ferrariae CF5-4</name>
    <dbReference type="NCBI Taxonomy" id="948458"/>
    <lineage>
        <taxon>Bacteria</taxon>
        <taxon>Bacillati</taxon>
        <taxon>Actinomycetota</taxon>
        <taxon>Actinomycetes</taxon>
        <taxon>Micrococcales</taxon>
        <taxon>Cellulomonadaceae</taxon>
        <taxon>Actinotalea</taxon>
    </lineage>
</organism>
<evidence type="ECO:0000313" key="6">
    <source>
        <dbReference type="Proteomes" id="UP000019753"/>
    </source>
</evidence>
<dbReference type="EMBL" id="AXCW01000248">
    <property type="protein sequence ID" value="EYR62399.1"/>
    <property type="molecule type" value="Genomic_DNA"/>
</dbReference>
<dbReference type="InterPro" id="IPR018197">
    <property type="entry name" value="Glycerate_kinase_RE-like"/>
</dbReference>
<name>A0A021VMI3_9CELL</name>
<evidence type="ECO:0000256" key="2">
    <source>
        <dbReference type="ARBA" id="ARBA00022679"/>
    </source>
</evidence>
<reference evidence="5 6" key="1">
    <citation type="submission" date="2014-01" db="EMBL/GenBank/DDBJ databases">
        <title>Actinotalea ferrariae CF5-4.</title>
        <authorList>
            <person name="Chen F."/>
            <person name="Li Y."/>
            <person name="Wang G."/>
        </authorList>
    </citation>
    <scope>NUCLEOTIDE SEQUENCE [LARGE SCALE GENOMIC DNA]</scope>
    <source>
        <strain evidence="5 6">CF5-4</strain>
    </source>
</reference>
<dbReference type="RefSeq" id="WP_034228021.1">
    <property type="nucleotide sequence ID" value="NZ_AXCW01000248.1"/>
</dbReference>
<accession>A0A021VMI3</accession>
<protein>
    <submittedName>
        <fullName evidence="5">Glycerate kinase</fullName>
    </submittedName>
</protein>
<dbReference type="Proteomes" id="UP000019753">
    <property type="component" value="Unassembled WGS sequence"/>
</dbReference>
<dbReference type="GO" id="GO:0008887">
    <property type="term" value="F:glycerate kinase activity"/>
    <property type="evidence" value="ECO:0007669"/>
    <property type="project" value="UniProtKB-UniRule"/>
</dbReference>
<evidence type="ECO:0000256" key="3">
    <source>
        <dbReference type="ARBA" id="ARBA00022777"/>
    </source>
</evidence>
<dbReference type="InterPro" id="IPR036129">
    <property type="entry name" value="Glycerate_kinase_sf"/>
</dbReference>
<dbReference type="SUPFAM" id="SSF110738">
    <property type="entry name" value="Glycerate kinase I"/>
    <property type="match status" value="1"/>
</dbReference>
<dbReference type="NCBIfam" id="TIGR00045">
    <property type="entry name" value="glycerate kinase"/>
    <property type="match status" value="1"/>
</dbReference>
<dbReference type="GO" id="GO:0031388">
    <property type="term" value="P:organic acid phosphorylation"/>
    <property type="evidence" value="ECO:0007669"/>
    <property type="project" value="UniProtKB-UniRule"/>
</dbReference>
<evidence type="ECO:0000256" key="4">
    <source>
        <dbReference type="PIRNR" id="PIRNR006078"/>
    </source>
</evidence>
<dbReference type="Gene3D" id="3.90.1510.10">
    <property type="entry name" value="Glycerate kinase, domain 2"/>
    <property type="match status" value="1"/>
</dbReference>
<evidence type="ECO:0000313" key="5">
    <source>
        <dbReference type="EMBL" id="EYR62399.1"/>
    </source>
</evidence>
<keyword evidence="6" id="KW-1185">Reference proteome</keyword>
<dbReference type="InterPro" id="IPR004381">
    <property type="entry name" value="Glycerate_kinase"/>
</dbReference>
<sequence length="374" mass="36867">MDTRTVLLAPDKFKGCLTGPEVAAALAAGLREADPGVRVRTVPVADGGDGTVAALLARGWRPLEVRTAGPDGAPVVAQVAVRGTTAVVESATTSGLALLRGGPLHPLTAGSRGVGEAIAAAVDAGARHVVVGVGGTACTDGGAGMLSALGARVLDEHGRPVPDGGAGLERVATVDLAPARRKLAGVEVTVATDVDNPLLGAEGAAAVYAPQKGASPDDVLRLDDALHRWAGLVGGPADRPGAGAGGGLGYGLLAGLGGSVRSGVDLVLDLVGFATEVAAADLVVTGEGRLDGQSLRGKTVMGVLRATQGAGREDPPPVVAVCGVDALGPAATAGVGLARVWALVERASSPEDSVARAPELLRAVGRELLDVLAR</sequence>
<keyword evidence="3 4" id="KW-0418">Kinase</keyword>
<keyword evidence="2 4" id="KW-0808">Transferase</keyword>
<dbReference type="Pfam" id="PF02595">
    <property type="entry name" value="Gly_kinase"/>
    <property type="match status" value="1"/>
</dbReference>
<gene>
    <name evidence="5" type="ORF">N866_08870</name>
</gene>
<dbReference type="Gene3D" id="3.40.50.10350">
    <property type="entry name" value="Glycerate kinase, domain 1"/>
    <property type="match status" value="1"/>
</dbReference>
<dbReference type="PIRSF" id="PIRSF006078">
    <property type="entry name" value="GlxK"/>
    <property type="match status" value="1"/>
</dbReference>
<dbReference type="InterPro" id="IPR018193">
    <property type="entry name" value="Glyc_kinase_flavodox-like_fold"/>
</dbReference>
<dbReference type="PANTHER" id="PTHR21599">
    <property type="entry name" value="GLYCERATE KINASE"/>
    <property type="match status" value="1"/>
</dbReference>
<comment type="similarity">
    <text evidence="1 4">Belongs to the glycerate kinase type-1 family.</text>
</comment>
<proteinExistence type="inferred from homology"/>
<dbReference type="PANTHER" id="PTHR21599:SF0">
    <property type="entry name" value="GLYCERATE KINASE"/>
    <property type="match status" value="1"/>
</dbReference>